<dbReference type="PANTHER" id="PTHR42951">
    <property type="entry name" value="METALLO-BETA-LACTAMASE DOMAIN-CONTAINING"/>
    <property type="match status" value="1"/>
</dbReference>
<sequence>MMLDTGFLKRIAPYIEPLTKEELAEYIAEGEESVRIREAEGVSPAEYLQLVENIGLYLGKTTGAGFDSHYQKIPLRNDKTLLVIQLPGGGNMNVFLTSEGKMILDTGYGCYFNDCERMLRSVGAGDFSDVKFVVCTHGDADHCGAAGHFPVLPVMHPVTKALLEDGSRGYASPNGREILEKFYTTTINTYSRMNVPATVRFCKTEPIGKRGLFSVIDTFAFADMRFEVWASLGGHIAGQVFLYEPDEGLLFTSDALLNFATLTKERADYSSIADSMIGSVNVNSETARIERRELMRIAKELDSELKLTGRRLLICCGHGAVSILDENGMLSPYSEPLYYAAGSS</sequence>
<dbReference type="EMBL" id="VSSQ01000111">
    <property type="protein sequence ID" value="MPL77904.1"/>
    <property type="molecule type" value="Genomic_DNA"/>
</dbReference>
<gene>
    <name evidence="2" type="ORF">SDC9_23764</name>
</gene>
<dbReference type="SMART" id="SM00849">
    <property type="entry name" value="Lactamase_B"/>
    <property type="match status" value="1"/>
</dbReference>
<proteinExistence type="predicted"/>
<feature type="domain" description="Metallo-beta-lactamase" evidence="1">
    <location>
        <begin position="89"/>
        <end position="318"/>
    </location>
</feature>
<reference evidence="2" key="1">
    <citation type="submission" date="2019-08" db="EMBL/GenBank/DDBJ databases">
        <authorList>
            <person name="Kucharzyk K."/>
            <person name="Murdoch R.W."/>
            <person name="Higgins S."/>
            <person name="Loffler F."/>
        </authorList>
    </citation>
    <scope>NUCLEOTIDE SEQUENCE</scope>
</reference>
<name>A0A644UG32_9ZZZZ</name>
<dbReference type="InterPro" id="IPR036866">
    <property type="entry name" value="RibonucZ/Hydroxyglut_hydro"/>
</dbReference>
<organism evidence="2">
    <name type="scientific">bioreactor metagenome</name>
    <dbReference type="NCBI Taxonomy" id="1076179"/>
    <lineage>
        <taxon>unclassified sequences</taxon>
        <taxon>metagenomes</taxon>
        <taxon>ecological metagenomes</taxon>
    </lineage>
</organism>
<dbReference type="SUPFAM" id="SSF56281">
    <property type="entry name" value="Metallo-hydrolase/oxidoreductase"/>
    <property type="match status" value="1"/>
</dbReference>
<dbReference type="Gene3D" id="3.60.15.10">
    <property type="entry name" value="Ribonuclease Z/Hydroxyacylglutathione hydrolase-like"/>
    <property type="match status" value="1"/>
</dbReference>
<accession>A0A644UG32</accession>
<dbReference type="Pfam" id="PF00753">
    <property type="entry name" value="Lactamase_B"/>
    <property type="match status" value="1"/>
</dbReference>
<dbReference type="AlphaFoldDB" id="A0A644UG32"/>
<evidence type="ECO:0000259" key="1">
    <source>
        <dbReference type="SMART" id="SM00849"/>
    </source>
</evidence>
<dbReference type="PANTHER" id="PTHR42951:SF14">
    <property type="entry name" value="METALLO-BETA-LACTAMASE SUPERFAMILY PROTEIN"/>
    <property type="match status" value="1"/>
</dbReference>
<comment type="caution">
    <text evidence="2">The sequence shown here is derived from an EMBL/GenBank/DDBJ whole genome shotgun (WGS) entry which is preliminary data.</text>
</comment>
<dbReference type="InterPro" id="IPR050855">
    <property type="entry name" value="NDM-1-like"/>
</dbReference>
<evidence type="ECO:0000313" key="2">
    <source>
        <dbReference type="EMBL" id="MPL77904.1"/>
    </source>
</evidence>
<dbReference type="InterPro" id="IPR001279">
    <property type="entry name" value="Metallo-B-lactamas"/>
</dbReference>
<protein>
    <recommendedName>
        <fullName evidence="1">Metallo-beta-lactamase domain-containing protein</fullName>
    </recommendedName>
</protein>